<evidence type="ECO:0000313" key="2">
    <source>
        <dbReference type="Proteomes" id="UP000017944"/>
    </source>
</evidence>
<dbReference type="PATRIC" id="fig|1401327.3.peg.1858"/>
<organism evidence="1 2">
    <name type="scientific">Shigella dysenteriae WRSd3</name>
    <dbReference type="NCBI Taxonomy" id="1401327"/>
    <lineage>
        <taxon>Bacteria</taxon>
        <taxon>Pseudomonadati</taxon>
        <taxon>Pseudomonadota</taxon>
        <taxon>Gammaproteobacteria</taxon>
        <taxon>Enterobacterales</taxon>
        <taxon>Enterobacteriaceae</taxon>
        <taxon>Shigella</taxon>
    </lineage>
</organism>
<accession>A0A090NHA6</accession>
<dbReference type="EMBL" id="AXUT01000151">
    <property type="protein sequence ID" value="ESU79590.1"/>
    <property type="molecule type" value="Genomic_DNA"/>
</dbReference>
<sequence length="76" mass="8756">MTIIADNCNHHMLLLVAKVVLNEDKKRQLIALNIVRKEMNKYQKSLNMPVWVDICSAGCDNRASFALFLIISRVKR</sequence>
<protein>
    <submittedName>
        <fullName evidence="1">Uncharacterized protein</fullName>
    </submittedName>
</protein>
<dbReference type="AlphaFoldDB" id="A0A090NHA6"/>
<reference evidence="1 2" key="1">
    <citation type="submission" date="2013-10" db="EMBL/GenBank/DDBJ databases">
        <title>Draft genomes and the virulence plasmids of Sd1617 vaccine constructs: WRSd3 and WRSd5.</title>
        <authorList>
            <person name="Aksomboon Vongsawan A."/>
            <person name="Venkatesan M.M."/>
            <person name="Vaisvil B."/>
            <person name="Emel G."/>
            <person name="Kepatral V."/>
            <person name="Sethabutr O."/>
            <person name="Serichantalergs O."/>
            <person name="Mason C."/>
        </authorList>
    </citation>
    <scope>NUCLEOTIDE SEQUENCE [LARGE SCALE GENOMIC DNA]</scope>
    <source>
        <strain evidence="1 2">WRSd3</strain>
    </source>
</reference>
<comment type="caution">
    <text evidence="1">The sequence shown here is derived from an EMBL/GenBank/DDBJ whole genome shotgun (WGS) entry which is preliminary data.</text>
</comment>
<gene>
    <name evidence="1" type="ORF">WRSd3_02007</name>
</gene>
<name>A0A090NHA6_SHIDY</name>
<dbReference type="Proteomes" id="UP000017944">
    <property type="component" value="Unassembled WGS sequence"/>
</dbReference>
<evidence type="ECO:0000313" key="1">
    <source>
        <dbReference type="EMBL" id="ESU79590.1"/>
    </source>
</evidence>
<proteinExistence type="predicted"/>